<dbReference type="KEGG" id="htq:FRZ44_14770"/>
<gene>
    <name evidence="7 10" type="primary">glnE</name>
    <name evidence="10" type="ORF">FRZ44_14770</name>
</gene>
<dbReference type="Pfam" id="PF03710">
    <property type="entry name" value="GlnE"/>
    <property type="match status" value="2"/>
</dbReference>
<evidence type="ECO:0000256" key="1">
    <source>
        <dbReference type="ARBA" id="ARBA00022679"/>
    </source>
</evidence>
<organism evidence="10 11">
    <name type="scientific">Hypericibacter terrae</name>
    <dbReference type="NCBI Taxonomy" id="2602015"/>
    <lineage>
        <taxon>Bacteria</taxon>
        <taxon>Pseudomonadati</taxon>
        <taxon>Pseudomonadota</taxon>
        <taxon>Alphaproteobacteria</taxon>
        <taxon>Rhodospirillales</taxon>
        <taxon>Dongiaceae</taxon>
        <taxon>Hypericibacter</taxon>
    </lineage>
</organism>
<keyword evidence="5 7" id="KW-0460">Magnesium</keyword>
<feature type="region of interest" description="Adenylyl removase" evidence="7">
    <location>
        <begin position="1"/>
        <end position="438"/>
    </location>
</feature>
<dbReference type="Pfam" id="PF08335">
    <property type="entry name" value="GlnD_UR_UTase"/>
    <property type="match status" value="2"/>
</dbReference>
<accession>A0A5J6MI20</accession>
<name>A0A5J6MI20_9PROT</name>
<dbReference type="GO" id="GO:0008882">
    <property type="term" value="F:[glutamate-ammonia-ligase] adenylyltransferase activity"/>
    <property type="evidence" value="ECO:0007669"/>
    <property type="project" value="UniProtKB-UniRule"/>
</dbReference>
<dbReference type="GO" id="GO:0005524">
    <property type="term" value="F:ATP binding"/>
    <property type="evidence" value="ECO:0007669"/>
    <property type="project" value="UniProtKB-UniRule"/>
</dbReference>
<dbReference type="GO" id="GO:0005829">
    <property type="term" value="C:cytosol"/>
    <property type="evidence" value="ECO:0007669"/>
    <property type="project" value="TreeGrafter"/>
</dbReference>
<dbReference type="NCBIfam" id="NF010706">
    <property type="entry name" value="PRK14108.1"/>
    <property type="match status" value="1"/>
</dbReference>
<protein>
    <recommendedName>
        <fullName evidence="7">Bifunctional glutamine synthetase adenylyltransferase/adenylyl-removing enzyme</fullName>
    </recommendedName>
    <alternativeName>
        <fullName evidence="7">ATP:glutamine synthetase adenylyltransferase</fullName>
    </alternativeName>
    <alternativeName>
        <fullName evidence="7">ATase</fullName>
    </alternativeName>
    <domain>
        <recommendedName>
            <fullName evidence="7">Glutamine synthetase adenylyl-L-tyrosine phosphorylase</fullName>
            <ecNumber evidence="7">2.7.7.89</ecNumber>
        </recommendedName>
        <alternativeName>
            <fullName evidence="7">Adenylyl removase</fullName>
            <shortName evidence="7">AR</shortName>
            <shortName evidence="7">AT-N</shortName>
        </alternativeName>
    </domain>
    <domain>
        <recommendedName>
            <fullName evidence="7">Glutamine synthetase adenylyl transferase</fullName>
            <ecNumber evidence="7">2.7.7.42</ecNumber>
        </recommendedName>
        <alternativeName>
            <fullName evidence="7">Adenylyl transferase</fullName>
            <shortName evidence="7">AT</shortName>
            <shortName evidence="7">AT-C</shortName>
        </alternativeName>
    </domain>
</protein>
<dbReference type="Gene3D" id="1.20.120.330">
    <property type="entry name" value="Nucleotidyltransferases domain 2"/>
    <property type="match status" value="2"/>
</dbReference>
<dbReference type="GO" id="GO:0000287">
    <property type="term" value="F:magnesium ion binding"/>
    <property type="evidence" value="ECO:0007669"/>
    <property type="project" value="UniProtKB-UniRule"/>
</dbReference>
<keyword evidence="11" id="KW-1185">Reference proteome</keyword>
<proteinExistence type="inferred from homology"/>
<feature type="domain" description="Glutamate-ammonia ligase adenylyltransferase repeated" evidence="8">
    <location>
        <begin position="31"/>
        <end position="271"/>
    </location>
</feature>
<evidence type="ECO:0000256" key="3">
    <source>
        <dbReference type="ARBA" id="ARBA00022741"/>
    </source>
</evidence>
<dbReference type="InterPro" id="IPR023057">
    <property type="entry name" value="GlnE"/>
</dbReference>
<dbReference type="InterPro" id="IPR043519">
    <property type="entry name" value="NT_sf"/>
</dbReference>
<keyword evidence="3 7" id="KW-0547">Nucleotide-binding</keyword>
<dbReference type="GO" id="GO:0000820">
    <property type="term" value="P:regulation of glutamine family amino acid metabolic process"/>
    <property type="evidence" value="ECO:0007669"/>
    <property type="project" value="UniProtKB-UniRule"/>
</dbReference>
<dbReference type="Proteomes" id="UP000326202">
    <property type="component" value="Chromosome"/>
</dbReference>
<evidence type="ECO:0000256" key="6">
    <source>
        <dbReference type="ARBA" id="ARBA00023268"/>
    </source>
</evidence>
<reference evidence="10 11" key="1">
    <citation type="submission" date="2019-08" db="EMBL/GenBank/DDBJ databases">
        <title>Hyperibacter terrae gen. nov., sp. nov. and Hyperibacter viscosus sp. nov., two new members in the family Rhodospirillaceae isolated from the rhizosphere of Hypericum perforatum.</title>
        <authorList>
            <person name="Noviana Z."/>
        </authorList>
    </citation>
    <scope>NUCLEOTIDE SEQUENCE [LARGE SCALE GENOMIC DNA]</scope>
    <source>
        <strain evidence="10 11">R5913</strain>
    </source>
</reference>
<dbReference type="Gene3D" id="3.30.460.10">
    <property type="entry name" value="Beta Polymerase, domain 2"/>
    <property type="match status" value="2"/>
</dbReference>
<evidence type="ECO:0000256" key="4">
    <source>
        <dbReference type="ARBA" id="ARBA00022840"/>
    </source>
</evidence>
<dbReference type="InterPro" id="IPR013546">
    <property type="entry name" value="PII_UdlTrfase/GS_AdlTrfase"/>
</dbReference>
<comment type="function">
    <text evidence="7">Involved in the regulation of glutamine synthetase GlnA, a key enzyme in the process to assimilate ammonia. When cellular nitrogen levels are high, the C-terminal adenylyl transferase (AT) inactivates GlnA by covalent transfer of an adenylyl group from ATP to specific tyrosine residue of GlnA, thus reducing its activity. Conversely, when nitrogen levels are low, the N-terminal adenylyl removase (AR) activates GlnA by removing the adenylyl group by phosphorolysis, increasing its activity. The regulatory region of GlnE binds the signal transduction protein PII (GlnB) which indicates the nitrogen status of the cell.</text>
</comment>
<evidence type="ECO:0000313" key="11">
    <source>
        <dbReference type="Proteomes" id="UP000326202"/>
    </source>
</evidence>
<evidence type="ECO:0000259" key="9">
    <source>
        <dbReference type="Pfam" id="PF08335"/>
    </source>
</evidence>
<dbReference type="InterPro" id="IPR005190">
    <property type="entry name" value="GlnE_rpt_dom"/>
</dbReference>
<comment type="catalytic activity">
    <reaction evidence="7">
        <text>[glutamine synthetase]-L-tyrosine + ATP = [glutamine synthetase]-O(4)-(5'-adenylyl)-L-tyrosine + diphosphate</text>
        <dbReference type="Rhea" id="RHEA:18589"/>
        <dbReference type="Rhea" id="RHEA-COMP:10660"/>
        <dbReference type="Rhea" id="RHEA-COMP:10661"/>
        <dbReference type="ChEBI" id="CHEBI:30616"/>
        <dbReference type="ChEBI" id="CHEBI:33019"/>
        <dbReference type="ChEBI" id="CHEBI:46858"/>
        <dbReference type="ChEBI" id="CHEBI:83624"/>
        <dbReference type="EC" id="2.7.7.42"/>
    </reaction>
</comment>
<keyword evidence="6 7" id="KW-0511">Multifunctional enzyme</keyword>
<dbReference type="Gene3D" id="1.20.120.1510">
    <property type="match status" value="1"/>
</dbReference>
<dbReference type="PANTHER" id="PTHR30621">
    <property type="entry name" value="GLUTAMINE SYNTHETASE ADENYLYLTRANSFERASE"/>
    <property type="match status" value="1"/>
</dbReference>
<dbReference type="CDD" id="cd05401">
    <property type="entry name" value="NT_GlnE_GlnD_like"/>
    <property type="match status" value="2"/>
</dbReference>
<dbReference type="PANTHER" id="PTHR30621:SF0">
    <property type="entry name" value="BIFUNCTIONAL GLUTAMINE SYNTHETASE ADENYLYLTRANSFERASE_ADENYLYL-REMOVING ENZYME"/>
    <property type="match status" value="1"/>
</dbReference>
<keyword evidence="10" id="KW-0436">Ligase</keyword>
<evidence type="ECO:0000256" key="7">
    <source>
        <dbReference type="HAMAP-Rule" id="MF_00802"/>
    </source>
</evidence>
<keyword evidence="2 7" id="KW-0548">Nucleotidyltransferase</keyword>
<evidence type="ECO:0000256" key="2">
    <source>
        <dbReference type="ARBA" id="ARBA00022695"/>
    </source>
</evidence>
<keyword evidence="1 7" id="KW-0808">Transferase</keyword>
<feature type="region of interest" description="Adenylyl transferase" evidence="7">
    <location>
        <begin position="440"/>
        <end position="954"/>
    </location>
</feature>
<dbReference type="GO" id="GO:0047388">
    <property type="term" value="F:[glutamine synthetase]-adenylyl-L-tyrosine phosphorylase activity"/>
    <property type="evidence" value="ECO:0007669"/>
    <property type="project" value="UniProtKB-EC"/>
</dbReference>
<keyword evidence="4 7" id="KW-0067">ATP-binding</keyword>
<feature type="domain" description="Glutamate-ammonia ligase adenylyltransferase repeated" evidence="8">
    <location>
        <begin position="545"/>
        <end position="792"/>
    </location>
</feature>
<dbReference type="EMBL" id="CP042906">
    <property type="protein sequence ID" value="QEX16185.1"/>
    <property type="molecule type" value="Genomic_DNA"/>
</dbReference>
<feature type="domain" description="PII-uridylyltransferase/Glutamine-synthetase adenylyltransferase" evidence="9">
    <location>
        <begin position="308"/>
        <end position="433"/>
    </location>
</feature>
<comment type="cofactor">
    <cofactor evidence="7">
        <name>Mg(2+)</name>
        <dbReference type="ChEBI" id="CHEBI:18420"/>
    </cofactor>
</comment>
<dbReference type="NCBIfam" id="NF008292">
    <property type="entry name" value="PRK11072.1"/>
    <property type="match status" value="1"/>
</dbReference>
<dbReference type="GO" id="GO:0016874">
    <property type="term" value="F:ligase activity"/>
    <property type="evidence" value="ECO:0007669"/>
    <property type="project" value="UniProtKB-KW"/>
</dbReference>
<evidence type="ECO:0000313" key="10">
    <source>
        <dbReference type="EMBL" id="QEX16185.1"/>
    </source>
</evidence>
<evidence type="ECO:0000256" key="5">
    <source>
        <dbReference type="ARBA" id="ARBA00022842"/>
    </source>
</evidence>
<dbReference type="EC" id="2.7.7.42" evidence="7"/>
<dbReference type="SUPFAM" id="SSF81593">
    <property type="entry name" value="Nucleotidyltransferase substrate binding subunit/domain"/>
    <property type="match status" value="2"/>
</dbReference>
<dbReference type="SUPFAM" id="SSF81301">
    <property type="entry name" value="Nucleotidyltransferase"/>
    <property type="match status" value="2"/>
</dbReference>
<feature type="domain" description="PII-uridylyltransferase/Glutamine-synthetase adenylyltransferase" evidence="9">
    <location>
        <begin position="808"/>
        <end position="948"/>
    </location>
</feature>
<dbReference type="HAMAP" id="MF_00802">
    <property type="entry name" value="GlnE"/>
    <property type="match status" value="1"/>
</dbReference>
<comment type="catalytic activity">
    <reaction evidence="7">
        <text>[glutamine synthetase]-O(4)-(5'-adenylyl)-L-tyrosine + phosphate = [glutamine synthetase]-L-tyrosine + ADP</text>
        <dbReference type="Rhea" id="RHEA:43716"/>
        <dbReference type="Rhea" id="RHEA-COMP:10660"/>
        <dbReference type="Rhea" id="RHEA-COMP:10661"/>
        <dbReference type="ChEBI" id="CHEBI:43474"/>
        <dbReference type="ChEBI" id="CHEBI:46858"/>
        <dbReference type="ChEBI" id="CHEBI:83624"/>
        <dbReference type="ChEBI" id="CHEBI:456216"/>
        <dbReference type="EC" id="2.7.7.89"/>
    </reaction>
</comment>
<sequence length="954" mass="104960">MARGLTEPELKAFAVDLAADPGGRRLLGVLFLHSPFLSELALAEPQVIRGILAEGPDRVLDRLLSDLEREAGTEEDTSRCMRALRVARRRVALLVAVADLTRAWVLETVTAALSRFADTAINLAARHLLRRAALQGDLILPDPALPEHRSGLVVLGMGKLGANELNYSSDIDLIVLFDRERIDYRGRRSIQDCFVRIARDLVRMLQERTEVGYVFRTDLRLRPDPGSTPLALSVVAAETYYEGMGQNWERAAMIKARAVAGDIEAGQNFLKALRPFIWRKHLDFAAIQDIHSIKRQIHAVKGFRDMAVGGHNIKLGRGGIREVEFFAQTQQLIWGGRDAELRSPATCPTIRALVAAGRVKPEVADAMIDAYRYLREVEHRLQMIDDRQTQTLPPEGPELEGFAAFLGEPSLDAFRERLLHHLGAVEDHYAELFEEAPSLAGPGNLVFTGSKNDPDTVGTLGEMGYADGASIATVIRAWHTGRYRATRSTRARELLTELMPALLTALAHTPQPDAAFTRFDTFLSGLPAGVQLFSLLHANPELLKLMAEIMGGAPLLAERLGQRPALLDAVLSRDFFKPPPPKADLAAEFHHALEQGNDFQDRLDIARRWAKDRQFQAGLLVLRHHLDGGPAGETLSDIAEVAIGGLTPHVEAEFEHQHGKLPGRGLATVALGKLGGREMSVTSDLDLVFIYDLPADQEANPPHSNGPKPLAPIHYYARLAQRHIAALNAPTSEGKLFEVDMRLRPSGNSGPIASSLDGFLRYQSVDAWTWEHMALTRARVILGEPSFVAEIEASLRQLLSRPRDTQKLHADIADMRRRVAQQFPADREWDIKYRRGGLVDIEFLAQYLELRHAPAHPEVIHANTGAALAALARAGVLPAADAATLIDALALWRRLQGFLRLTIGQEFDEAALPDGIKRAIAAAGRASDFASLKAYMAEIGEAAAAIHERFLGRA</sequence>
<evidence type="ECO:0000259" key="8">
    <source>
        <dbReference type="Pfam" id="PF03710"/>
    </source>
</evidence>
<comment type="similarity">
    <text evidence="7">Belongs to the GlnE family.</text>
</comment>
<dbReference type="EC" id="2.7.7.89" evidence="7"/>
<dbReference type="AlphaFoldDB" id="A0A5J6MI20"/>